<dbReference type="AlphaFoldDB" id="A0A3N6S5F5"/>
<evidence type="ECO:0000313" key="1">
    <source>
        <dbReference type="EMBL" id="RQM40197.1"/>
    </source>
</evidence>
<accession>A0A3N6S5F5</accession>
<dbReference type="PANTHER" id="PTHR32175">
    <property type="entry name" value="PROTEIN, PUTATIVE, EXPRESSED-RELATED"/>
    <property type="match status" value="1"/>
</dbReference>
<dbReference type="InterPro" id="IPR027417">
    <property type="entry name" value="P-loop_NTPase"/>
</dbReference>
<dbReference type="Proteomes" id="UP000279457">
    <property type="component" value="Unassembled WGS sequence"/>
</dbReference>
<organism evidence="1 2">
    <name type="scientific">Erwinia psidii</name>
    <dbReference type="NCBI Taxonomy" id="69224"/>
    <lineage>
        <taxon>Bacteria</taxon>
        <taxon>Pseudomonadati</taxon>
        <taxon>Pseudomonadota</taxon>
        <taxon>Gammaproteobacteria</taxon>
        <taxon>Enterobacterales</taxon>
        <taxon>Erwiniaceae</taxon>
        <taxon>Erwinia</taxon>
    </lineage>
</organism>
<dbReference type="EMBL" id="RHHM01000001">
    <property type="protein sequence ID" value="RQM40197.1"/>
    <property type="molecule type" value="Genomic_DNA"/>
</dbReference>
<gene>
    <name evidence="1" type="ORF">EB241_02620</name>
</gene>
<dbReference type="SUPFAM" id="SSF52540">
    <property type="entry name" value="P-loop containing nucleoside triphosphate hydrolases"/>
    <property type="match status" value="1"/>
</dbReference>
<dbReference type="RefSeq" id="WP_124231631.1">
    <property type="nucleotide sequence ID" value="NZ_RHHM01000001.1"/>
</dbReference>
<evidence type="ECO:0000313" key="2">
    <source>
        <dbReference type="Proteomes" id="UP000279457"/>
    </source>
</evidence>
<dbReference type="InterPro" id="IPR052796">
    <property type="entry name" value="Nod_factor_sulfotransferase"/>
</dbReference>
<keyword evidence="2" id="KW-1185">Reference proteome</keyword>
<dbReference type="PANTHER" id="PTHR32175:SF26">
    <property type="entry name" value="PROTEIN, PUTATIVE, EXPRESSED-RELATED"/>
    <property type="match status" value="1"/>
</dbReference>
<comment type="caution">
    <text evidence="1">The sequence shown here is derived from an EMBL/GenBank/DDBJ whole genome shotgun (WGS) entry which is preliminary data.</text>
</comment>
<dbReference type="Gene3D" id="3.40.50.300">
    <property type="entry name" value="P-loop containing nucleotide triphosphate hydrolases"/>
    <property type="match status" value="1"/>
</dbReference>
<keyword evidence="1" id="KW-0808">Transferase</keyword>
<dbReference type="GO" id="GO:0016740">
    <property type="term" value="F:transferase activity"/>
    <property type="evidence" value="ECO:0007669"/>
    <property type="project" value="UniProtKB-KW"/>
</dbReference>
<proteinExistence type="predicted"/>
<sequence>MNNCSISETALAACWDRWLKCPADQLQRQIQGDLATNAIGKDTLSMLVAFVDEFRLGGVNWSKQGIRGDEVQDRLKDLQHEAPSCYRLFCEKISLAEKYKWVGGSLSADILSAQTRYQKFAIVSTPRAGTHFLRTLLGSHPNIEMHGEAFNRFGQHLLPYNVKDISVKTILDRHLFRHYFEYVEAVGFVLFRDLDTDWDNTPIWPALQAIPNLKLILLERRSRLQQFVSLKKSLRDRIWYVGRDDNRPKDREKIEVSVDELTDFIDKNRENQIRFYQAFQHHDILTVDYEDVISSPDSAASRLLSFLGVADLRLCAGTGKKETQPINSVISNPDEIRTRLEGTKYECNL</sequence>
<protein>
    <submittedName>
        <fullName evidence="1">Sulfotransferase</fullName>
    </submittedName>
</protein>
<reference evidence="1 2" key="1">
    <citation type="submission" date="2018-10" db="EMBL/GenBank/DDBJ databases">
        <title>Draft genome sequence for the type isolate of Erwinia psidii, agent causal of bacterial blight in guava (Psidium guajava) and wilt and die-back of Eucalyptus spp.</title>
        <authorList>
            <person name="Hermenegildo P.S."/>
            <person name="Santos S.A."/>
            <person name="Guimaraes L.M.S."/>
            <person name="Vidigal P.M.P."/>
            <person name="Pereira I.C."/>
            <person name="Badel J.L."/>
            <person name="Alfenas-Zerbini P."/>
            <person name="Ferreira M.A.S.V."/>
            <person name="Alfenas A.C."/>
        </authorList>
    </citation>
    <scope>NUCLEOTIDE SEQUENCE [LARGE SCALE GENOMIC DNA]</scope>
    <source>
        <strain evidence="1 2">IBSBF 435</strain>
    </source>
</reference>
<name>A0A3N6S5F5_9GAMM</name>
<dbReference type="OrthoDB" id="6002255at2"/>